<dbReference type="OMA" id="CHIAAYL"/>
<dbReference type="Gene3D" id="2.60.120.260">
    <property type="entry name" value="Galactose-binding domain-like"/>
    <property type="match status" value="1"/>
</dbReference>
<evidence type="ECO:0000256" key="2">
    <source>
        <dbReference type="ARBA" id="ARBA00023277"/>
    </source>
</evidence>
<feature type="domain" description="CBM-cenC" evidence="4">
    <location>
        <begin position="8"/>
        <end position="124"/>
    </location>
</feature>
<dbReference type="EMBL" id="DS027057">
    <property type="protein sequence ID" value="EAW09006.1"/>
    <property type="molecule type" value="Genomic_DNA"/>
</dbReference>
<sequence>MALGSSCNLLSNPSFETGTLQPWITSAVNMAKVSNGTQAYSGDYYLDLETAVGNRGITISQVVKNLDPRLDYTFTMHVQSSALAANYCSFYAYAGLNATTGFIASDTLYDSGEWTLVTGQYRPKLSREFLNIIASCTFEDSSNTGHVFIDDVTLSASDGCPSAE</sequence>
<dbReference type="OrthoDB" id="4240053at2759"/>
<evidence type="ECO:0000256" key="1">
    <source>
        <dbReference type="ARBA" id="ARBA00022801"/>
    </source>
</evidence>
<dbReference type="AlphaFoldDB" id="A1CLM7"/>
<reference evidence="5 6" key="1">
    <citation type="journal article" date="2008" name="PLoS Genet.">
        <title>Genomic islands in the pathogenic filamentous fungus Aspergillus fumigatus.</title>
        <authorList>
            <person name="Fedorova N.D."/>
            <person name="Khaldi N."/>
            <person name="Joardar V.S."/>
            <person name="Maiti R."/>
            <person name="Amedeo P."/>
            <person name="Anderson M.J."/>
            <person name="Crabtree J."/>
            <person name="Silva J.C."/>
            <person name="Badger J.H."/>
            <person name="Albarraq A."/>
            <person name="Angiuoli S."/>
            <person name="Bussey H."/>
            <person name="Bowyer P."/>
            <person name="Cotty P.J."/>
            <person name="Dyer P.S."/>
            <person name="Egan A."/>
            <person name="Galens K."/>
            <person name="Fraser-Liggett C.M."/>
            <person name="Haas B.J."/>
            <person name="Inman J.M."/>
            <person name="Kent R."/>
            <person name="Lemieux S."/>
            <person name="Malavazi I."/>
            <person name="Orvis J."/>
            <person name="Roemer T."/>
            <person name="Ronning C.M."/>
            <person name="Sundaram J.P."/>
            <person name="Sutton G."/>
            <person name="Turner G."/>
            <person name="Venter J.C."/>
            <person name="White O.R."/>
            <person name="Whitty B.R."/>
            <person name="Youngman P."/>
            <person name="Wolfe K.H."/>
            <person name="Goldman G.H."/>
            <person name="Wortman J.R."/>
            <person name="Jiang B."/>
            <person name="Denning D.W."/>
            <person name="Nierman W.C."/>
        </authorList>
    </citation>
    <scope>NUCLEOTIDE SEQUENCE [LARGE SCALE GENOMIC DNA]</scope>
    <source>
        <strain evidence="6">ATCC 1007 / CBS 513.65 / DSM 816 / NCTC 3887 / NRRL 1</strain>
    </source>
</reference>
<evidence type="ECO:0000259" key="4">
    <source>
        <dbReference type="Pfam" id="PF02018"/>
    </source>
</evidence>
<dbReference type="GO" id="GO:0000272">
    <property type="term" value="P:polysaccharide catabolic process"/>
    <property type="evidence" value="ECO:0007669"/>
    <property type="project" value="UniProtKB-KW"/>
</dbReference>
<proteinExistence type="predicted"/>
<dbReference type="VEuPathDB" id="FungiDB:ACLA_077530"/>
<keyword evidence="1" id="KW-0378">Hydrolase</keyword>
<dbReference type="HOGENOM" id="CLU_1618597_0_0_1"/>
<evidence type="ECO:0000313" key="5">
    <source>
        <dbReference type="EMBL" id="EAW09006.1"/>
    </source>
</evidence>
<dbReference type="SUPFAM" id="SSF49785">
    <property type="entry name" value="Galactose-binding domain-like"/>
    <property type="match status" value="1"/>
</dbReference>
<dbReference type="KEGG" id="act:ACLA_077530"/>
<keyword evidence="3" id="KW-0624">Polysaccharide degradation</keyword>
<dbReference type="STRING" id="344612.A1CLM7"/>
<protein>
    <submittedName>
        <fullName evidence="5">Carbohydrate binding domain protein</fullName>
    </submittedName>
</protein>
<dbReference type="GO" id="GO:0016798">
    <property type="term" value="F:hydrolase activity, acting on glycosyl bonds"/>
    <property type="evidence" value="ECO:0007669"/>
    <property type="project" value="InterPro"/>
</dbReference>
<evidence type="ECO:0000313" key="6">
    <source>
        <dbReference type="Proteomes" id="UP000006701"/>
    </source>
</evidence>
<name>A1CLM7_ASPCL</name>
<dbReference type="eggNOG" id="ENOG502RPDF">
    <property type="taxonomic scope" value="Eukaryota"/>
</dbReference>
<dbReference type="InterPro" id="IPR003305">
    <property type="entry name" value="CenC_carb-bd"/>
</dbReference>
<dbReference type="InterPro" id="IPR008979">
    <property type="entry name" value="Galactose-bd-like_sf"/>
</dbReference>
<keyword evidence="2" id="KW-0119">Carbohydrate metabolism</keyword>
<dbReference type="Pfam" id="PF02018">
    <property type="entry name" value="CBM_4_9"/>
    <property type="match status" value="1"/>
</dbReference>
<organism evidence="5 6">
    <name type="scientific">Aspergillus clavatus (strain ATCC 1007 / CBS 513.65 / DSM 816 / NCTC 3887 / NRRL 1 / QM 1276 / 107)</name>
    <dbReference type="NCBI Taxonomy" id="344612"/>
    <lineage>
        <taxon>Eukaryota</taxon>
        <taxon>Fungi</taxon>
        <taxon>Dikarya</taxon>
        <taxon>Ascomycota</taxon>
        <taxon>Pezizomycotina</taxon>
        <taxon>Eurotiomycetes</taxon>
        <taxon>Eurotiomycetidae</taxon>
        <taxon>Eurotiales</taxon>
        <taxon>Aspergillaceae</taxon>
        <taxon>Aspergillus</taxon>
        <taxon>Aspergillus subgen. Fumigati</taxon>
    </lineage>
</organism>
<dbReference type="Proteomes" id="UP000006701">
    <property type="component" value="Unassembled WGS sequence"/>
</dbReference>
<accession>A1CLM7</accession>
<dbReference type="RefSeq" id="XP_001270432.1">
    <property type="nucleotide sequence ID" value="XM_001270431.1"/>
</dbReference>
<evidence type="ECO:0000256" key="3">
    <source>
        <dbReference type="ARBA" id="ARBA00023326"/>
    </source>
</evidence>
<dbReference type="GeneID" id="4702637"/>
<keyword evidence="6" id="KW-1185">Reference proteome</keyword>
<gene>
    <name evidence="5" type="ORF">ACLA_077530</name>
</gene>